<feature type="region of interest" description="Disordered" evidence="1">
    <location>
        <begin position="57"/>
        <end position="77"/>
    </location>
</feature>
<evidence type="ECO:0000313" key="2">
    <source>
        <dbReference type="EMBL" id="RAI04274.1"/>
    </source>
</evidence>
<dbReference type="EMBL" id="QHHQ01000001">
    <property type="protein sequence ID" value="RAI04274.1"/>
    <property type="molecule type" value="Genomic_DNA"/>
</dbReference>
<dbReference type="RefSeq" id="WP_111343625.1">
    <property type="nucleotide sequence ID" value="NZ_JAIWKD010000001.1"/>
</dbReference>
<accession>A0A8B2P2V1</accession>
<dbReference type="AlphaFoldDB" id="A0A8B2P2V1"/>
<protein>
    <submittedName>
        <fullName evidence="2">Uncharacterized protein</fullName>
    </submittedName>
</protein>
<proteinExistence type="predicted"/>
<organism evidence="2 3">
    <name type="scientific">Acuticoccus sediminis</name>
    <dbReference type="NCBI Taxonomy" id="2184697"/>
    <lineage>
        <taxon>Bacteria</taxon>
        <taxon>Pseudomonadati</taxon>
        <taxon>Pseudomonadota</taxon>
        <taxon>Alphaproteobacteria</taxon>
        <taxon>Hyphomicrobiales</taxon>
        <taxon>Amorphaceae</taxon>
        <taxon>Acuticoccus</taxon>
    </lineage>
</organism>
<comment type="caution">
    <text evidence="2">The sequence shown here is derived from an EMBL/GenBank/DDBJ whole genome shotgun (WGS) entry which is preliminary data.</text>
</comment>
<evidence type="ECO:0000313" key="3">
    <source>
        <dbReference type="Proteomes" id="UP000249590"/>
    </source>
</evidence>
<sequence length="77" mass="8048">MAAADLREPSDPLVALLHAAAAGGPLEADAAIAALHELEWNEREELLAVAHAAMRADLSPSGIAPRQDPPPKGKRTH</sequence>
<reference evidence="2 3" key="1">
    <citation type="submission" date="2018-05" db="EMBL/GenBank/DDBJ databases">
        <title>Acuticoccus sediminis sp. nov., isolated from deep-sea sediment of Indian Ocean.</title>
        <authorList>
            <person name="Liu X."/>
            <person name="Lai Q."/>
            <person name="Du Y."/>
            <person name="Sun F."/>
            <person name="Zhang X."/>
            <person name="Wang S."/>
            <person name="Shao Z."/>
        </authorList>
    </citation>
    <scope>NUCLEOTIDE SEQUENCE [LARGE SCALE GENOMIC DNA]</scope>
    <source>
        <strain evidence="2 3">PTG4-2</strain>
    </source>
</reference>
<evidence type="ECO:0000256" key="1">
    <source>
        <dbReference type="SAM" id="MobiDB-lite"/>
    </source>
</evidence>
<gene>
    <name evidence="2" type="ORF">DLJ53_07475</name>
</gene>
<dbReference type="Proteomes" id="UP000249590">
    <property type="component" value="Unassembled WGS sequence"/>
</dbReference>
<name>A0A8B2P2V1_9HYPH</name>
<keyword evidence="3" id="KW-1185">Reference proteome</keyword>